<gene>
    <name evidence="2" type="ORF">GCM10023322_79440</name>
</gene>
<evidence type="ECO:0000313" key="3">
    <source>
        <dbReference type="Proteomes" id="UP001501570"/>
    </source>
</evidence>
<protein>
    <recommendedName>
        <fullName evidence="4">Transcriptional regulator</fullName>
    </recommendedName>
</protein>
<evidence type="ECO:0000256" key="1">
    <source>
        <dbReference type="SAM" id="MobiDB-lite"/>
    </source>
</evidence>
<dbReference type="Proteomes" id="UP001501570">
    <property type="component" value="Unassembled WGS sequence"/>
</dbReference>
<comment type="caution">
    <text evidence="2">The sequence shown here is derived from an EMBL/GenBank/DDBJ whole genome shotgun (WGS) entry which is preliminary data.</text>
</comment>
<accession>A0ABP9SU94</accession>
<organism evidence="2 3">
    <name type="scientific">Rugosimonospora acidiphila</name>
    <dbReference type="NCBI Taxonomy" id="556531"/>
    <lineage>
        <taxon>Bacteria</taxon>
        <taxon>Bacillati</taxon>
        <taxon>Actinomycetota</taxon>
        <taxon>Actinomycetes</taxon>
        <taxon>Micromonosporales</taxon>
        <taxon>Micromonosporaceae</taxon>
        <taxon>Rugosimonospora</taxon>
    </lineage>
</organism>
<dbReference type="EMBL" id="BAABJQ010000045">
    <property type="protein sequence ID" value="GAA5200789.1"/>
    <property type="molecule type" value="Genomic_DNA"/>
</dbReference>
<sequence>MSGRPESPRNARLRAARRALLSPSGSGRPMSRQELAEELNAYLWRTHGVQERLDGNDIGKYERGITRWPSQRRREAFRDVLKAQTDVQLGFYINRREREVDPSVVAEQSDSPFEHSDNGDSTLSAILHGTSADRPLPRRASPGLELMAPVIATQIGPPPGPHMPFQPAMLDRRALDWLCGERCQRLTVTAGSHRVDPGEVEAAARQLSALRELDHGFGAKAVGPLVAGFLDNIIRSLLAAGCRDGDTADQIYLVAIGAHELAGYQAVDCGAAGLAQRHYLQALVLTTAAGERAFGAYMLGVSLGHLALHCGHPDRGLRMAQIALKGLPAQATFAVRAALWAVVARANARLGDSASCADALRAAEDFLAASDPTAEPTWIRYLTPAYLADEVAHCMFDLGCHDTAQREVQQAVAGVGAGRVRRLAIDTALLASSLAAAGRVEEACARGRAAADLAARAGSARAVVRVAQTYADLTPFHGTRPVAELGEYIRVALPAAL</sequence>
<keyword evidence="3" id="KW-1185">Reference proteome</keyword>
<reference evidence="3" key="1">
    <citation type="journal article" date="2019" name="Int. J. Syst. Evol. Microbiol.">
        <title>The Global Catalogue of Microorganisms (GCM) 10K type strain sequencing project: providing services to taxonomists for standard genome sequencing and annotation.</title>
        <authorList>
            <consortium name="The Broad Institute Genomics Platform"/>
            <consortium name="The Broad Institute Genome Sequencing Center for Infectious Disease"/>
            <person name="Wu L."/>
            <person name="Ma J."/>
        </authorList>
    </citation>
    <scope>NUCLEOTIDE SEQUENCE [LARGE SCALE GENOMIC DNA]</scope>
    <source>
        <strain evidence="3">JCM 18304</strain>
    </source>
</reference>
<proteinExistence type="predicted"/>
<name>A0ABP9SU94_9ACTN</name>
<feature type="region of interest" description="Disordered" evidence="1">
    <location>
        <begin position="100"/>
        <end position="125"/>
    </location>
</feature>
<evidence type="ECO:0008006" key="4">
    <source>
        <dbReference type="Google" id="ProtNLM"/>
    </source>
</evidence>
<evidence type="ECO:0000313" key="2">
    <source>
        <dbReference type="EMBL" id="GAA5200789.1"/>
    </source>
</evidence>